<dbReference type="HOGENOM" id="CLU_3216463_0_0_9"/>
<dbReference type="AlphaFoldDB" id="A5Z8A1"/>
<reference evidence="1 2" key="1">
    <citation type="submission" date="2007-03" db="EMBL/GenBank/DDBJ databases">
        <authorList>
            <person name="Fulton L."/>
            <person name="Clifton S."/>
            <person name="Fulton B."/>
            <person name="Xu J."/>
            <person name="Minx P."/>
            <person name="Pepin K.H."/>
            <person name="Johnson M."/>
            <person name="Thiruvilangam P."/>
            <person name="Bhonagiri V."/>
            <person name="Nash W.E."/>
            <person name="Mardis E.R."/>
            <person name="Wilson R.K."/>
        </authorList>
    </citation>
    <scope>NUCLEOTIDE SEQUENCE [LARGE SCALE GENOMIC DNA]</scope>
    <source>
        <strain evidence="1 2">ATCC 27560</strain>
    </source>
</reference>
<organism evidence="1 2">
    <name type="scientific">Eubacterium ventriosum ATCC 27560</name>
    <dbReference type="NCBI Taxonomy" id="411463"/>
    <lineage>
        <taxon>Bacteria</taxon>
        <taxon>Bacillati</taxon>
        <taxon>Bacillota</taxon>
        <taxon>Clostridia</taxon>
        <taxon>Eubacteriales</taxon>
        <taxon>Eubacteriaceae</taxon>
        <taxon>Eubacterium</taxon>
    </lineage>
</organism>
<protein>
    <submittedName>
        <fullName evidence="1">Uncharacterized protein</fullName>
    </submittedName>
</protein>
<name>A5Z8A1_9FIRM</name>
<gene>
    <name evidence="1" type="ORF">EUBVEN_01942</name>
</gene>
<evidence type="ECO:0000313" key="1">
    <source>
        <dbReference type="EMBL" id="EDM50624.1"/>
    </source>
</evidence>
<dbReference type="EMBL" id="AAVL02000036">
    <property type="protein sequence ID" value="EDM50624.1"/>
    <property type="molecule type" value="Genomic_DNA"/>
</dbReference>
<accession>A5Z8A1</accession>
<evidence type="ECO:0000313" key="2">
    <source>
        <dbReference type="Proteomes" id="UP000006000"/>
    </source>
</evidence>
<reference evidence="1 2" key="2">
    <citation type="submission" date="2007-04" db="EMBL/GenBank/DDBJ databases">
        <title>Draft genome sequence of Eubacterium ventriosum (ATCC 27560).</title>
        <authorList>
            <person name="Sudarsanam P."/>
            <person name="Ley R."/>
            <person name="Guruge J."/>
            <person name="Turnbaugh P.J."/>
            <person name="Mahowald M."/>
            <person name="Liep D."/>
            <person name="Gordon J."/>
        </authorList>
    </citation>
    <scope>NUCLEOTIDE SEQUENCE [LARGE SCALE GENOMIC DNA]</scope>
    <source>
        <strain evidence="1 2">ATCC 27560</strain>
    </source>
</reference>
<sequence>MKRTGQQFTQRVTVQVQKKLLKKQLSRELWQSVLEERKKMTMVQ</sequence>
<dbReference type="Proteomes" id="UP000006000">
    <property type="component" value="Unassembled WGS sequence"/>
</dbReference>
<proteinExistence type="predicted"/>
<comment type="caution">
    <text evidence="1">The sequence shown here is derived from an EMBL/GenBank/DDBJ whole genome shotgun (WGS) entry which is preliminary data.</text>
</comment>